<protein>
    <recommendedName>
        <fullName evidence="3">Outer membrane protein beta-barrel domain-containing protein</fullName>
    </recommendedName>
</protein>
<dbReference type="Proteomes" id="UP000638732">
    <property type="component" value="Unassembled WGS sequence"/>
</dbReference>
<dbReference type="EMBL" id="WWEO01000043">
    <property type="protein sequence ID" value="NCD70285.1"/>
    <property type="molecule type" value="Genomic_DNA"/>
</dbReference>
<sequence length="177" mass="18856">MKQLYICILILLGVLTIDKTYGQARNSIGFGGGINIPLPNGYSTGSNYFLQGSIKLANKVELMPSIGVVNIESDKKGVYNGYYFVGSGRSVSLIYLSATAKYYFNSLFFVVGGASLNAGGDDAGSSGVGAHAGAGVNLNLDKHNALEFTGRFEALPDYDKTVPLIGIRAAYRFNFGR</sequence>
<comment type="caution">
    <text evidence="1">The sequence shown here is derived from an EMBL/GenBank/DDBJ whole genome shotgun (WGS) entry which is preliminary data.</text>
</comment>
<proteinExistence type="predicted"/>
<accession>A0A966DT51</accession>
<organism evidence="1 2">
    <name type="scientific">Mucilaginibacter agri</name>
    <dbReference type="NCBI Taxonomy" id="2695265"/>
    <lineage>
        <taxon>Bacteria</taxon>
        <taxon>Pseudomonadati</taxon>
        <taxon>Bacteroidota</taxon>
        <taxon>Sphingobacteriia</taxon>
        <taxon>Sphingobacteriales</taxon>
        <taxon>Sphingobacteriaceae</taxon>
        <taxon>Mucilaginibacter</taxon>
    </lineage>
</organism>
<dbReference type="RefSeq" id="WP_166586273.1">
    <property type="nucleotide sequence ID" value="NZ_WWEO01000043.1"/>
</dbReference>
<gene>
    <name evidence="1" type="ORF">GSY63_13035</name>
</gene>
<evidence type="ECO:0000313" key="2">
    <source>
        <dbReference type="Proteomes" id="UP000638732"/>
    </source>
</evidence>
<reference evidence="1" key="2">
    <citation type="submission" date="2020-10" db="EMBL/GenBank/DDBJ databases">
        <title>Mucilaginibacter sp. nov., isolated from soil.</title>
        <authorList>
            <person name="Jeon C.O."/>
        </authorList>
    </citation>
    <scope>NUCLEOTIDE SEQUENCE</scope>
    <source>
        <strain evidence="1">R11</strain>
    </source>
</reference>
<name>A0A966DT51_9SPHI</name>
<reference evidence="1" key="1">
    <citation type="submission" date="2020-01" db="EMBL/GenBank/DDBJ databases">
        <authorList>
            <person name="Seo Y.L."/>
        </authorList>
    </citation>
    <scope>NUCLEOTIDE SEQUENCE</scope>
    <source>
        <strain evidence="1">R11</strain>
    </source>
</reference>
<evidence type="ECO:0000313" key="1">
    <source>
        <dbReference type="EMBL" id="NCD70285.1"/>
    </source>
</evidence>
<dbReference type="AlphaFoldDB" id="A0A966DT51"/>
<evidence type="ECO:0008006" key="3">
    <source>
        <dbReference type="Google" id="ProtNLM"/>
    </source>
</evidence>
<keyword evidence="2" id="KW-1185">Reference proteome</keyword>